<feature type="transmembrane region" description="Helical" evidence="1">
    <location>
        <begin position="58"/>
        <end position="77"/>
    </location>
</feature>
<name>A0A1F2WGV0_9ACTN</name>
<evidence type="ECO:0000313" key="2">
    <source>
        <dbReference type="EMBL" id="OFW56108.1"/>
    </source>
</evidence>
<dbReference type="Proteomes" id="UP000177876">
    <property type="component" value="Unassembled WGS sequence"/>
</dbReference>
<comment type="caution">
    <text evidence="2">The sequence shown here is derived from an EMBL/GenBank/DDBJ whole genome shotgun (WGS) entry which is preliminary data.</text>
</comment>
<keyword evidence="1" id="KW-1133">Transmembrane helix</keyword>
<reference evidence="2 3" key="1">
    <citation type="journal article" date="2016" name="Nat. Commun.">
        <title>Thousands of microbial genomes shed light on interconnected biogeochemical processes in an aquifer system.</title>
        <authorList>
            <person name="Anantharaman K."/>
            <person name="Brown C.T."/>
            <person name="Hug L.A."/>
            <person name="Sharon I."/>
            <person name="Castelle C.J."/>
            <person name="Probst A.J."/>
            <person name="Thomas B.C."/>
            <person name="Singh A."/>
            <person name="Wilkins M.J."/>
            <person name="Karaoz U."/>
            <person name="Brodie E.L."/>
            <person name="Williams K.H."/>
            <person name="Hubbard S.S."/>
            <person name="Banfield J.F."/>
        </authorList>
    </citation>
    <scope>NUCLEOTIDE SEQUENCE [LARGE SCALE GENOMIC DNA]</scope>
</reference>
<keyword evidence="1" id="KW-0812">Transmembrane</keyword>
<dbReference type="Pfam" id="PF10825">
    <property type="entry name" value="DUF2752"/>
    <property type="match status" value="1"/>
</dbReference>
<evidence type="ECO:0008006" key="4">
    <source>
        <dbReference type="Google" id="ProtNLM"/>
    </source>
</evidence>
<accession>A0A1F2WGV0</accession>
<evidence type="ECO:0000313" key="3">
    <source>
        <dbReference type="Proteomes" id="UP000177876"/>
    </source>
</evidence>
<dbReference type="InterPro" id="IPR021215">
    <property type="entry name" value="DUF2752"/>
</dbReference>
<dbReference type="EMBL" id="MELK01000048">
    <property type="protein sequence ID" value="OFW56108.1"/>
    <property type="molecule type" value="Genomic_DNA"/>
</dbReference>
<gene>
    <name evidence="2" type="ORF">A2Y75_03010</name>
</gene>
<sequence length="153" mass="16508">MALSEYDAIESGRQVLERSGRHLSPRAQLLGGGIIILTGAFAYSHMEGIANRIGTVCLFHRITGVPCLLCGMTRSMAAMAGGRLVDAFRFHFLGPPLFLAIAAGVIILSTEYILGHPILPRRSRRERVLIAWGALGLLVVAWIAKLAVFGVNV</sequence>
<evidence type="ECO:0000256" key="1">
    <source>
        <dbReference type="SAM" id="Phobius"/>
    </source>
</evidence>
<proteinExistence type="predicted"/>
<feature type="transmembrane region" description="Helical" evidence="1">
    <location>
        <begin position="27"/>
        <end position="46"/>
    </location>
</feature>
<feature type="transmembrane region" description="Helical" evidence="1">
    <location>
        <begin position="97"/>
        <end position="115"/>
    </location>
</feature>
<keyword evidence="1" id="KW-0472">Membrane</keyword>
<dbReference type="STRING" id="1797197.A2Y75_03010"/>
<organism evidence="2 3">
    <name type="scientific">Candidatus Solincola sediminis</name>
    <dbReference type="NCBI Taxonomy" id="1797199"/>
    <lineage>
        <taxon>Bacteria</taxon>
        <taxon>Bacillati</taxon>
        <taxon>Actinomycetota</taxon>
        <taxon>Candidatus Geothermincolia</taxon>
        <taxon>Candidatus Geothermincolales</taxon>
        <taxon>Candidatus Geothermincolaceae</taxon>
        <taxon>Candidatus Solincola</taxon>
    </lineage>
</organism>
<feature type="transmembrane region" description="Helical" evidence="1">
    <location>
        <begin position="127"/>
        <end position="151"/>
    </location>
</feature>
<dbReference type="AlphaFoldDB" id="A0A1F2WGV0"/>
<protein>
    <recommendedName>
        <fullName evidence="4">DUF2752 domain-containing protein</fullName>
    </recommendedName>
</protein>